<evidence type="ECO:0000256" key="1">
    <source>
        <dbReference type="SAM" id="MobiDB-lite"/>
    </source>
</evidence>
<keyword evidence="3" id="KW-1185">Reference proteome</keyword>
<feature type="region of interest" description="Disordered" evidence="1">
    <location>
        <begin position="56"/>
        <end position="76"/>
    </location>
</feature>
<protein>
    <submittedName>
        <fullName evidence="2">Uncharacterized protein</fullName>
    </submittedName>
</protein>
<accession>A0ABQ9DN86</accession>
<organism evidence="2 3">
    <name type="scientific">Willisornis vidua</name>
    <name type="common">Xingu scale-backed antbird</name>
    <dbReference type="NCBI Taxonomy" id="1566151"/>
    <lineage>
        <taxon>Eukaryota</taxon>
        <taxon>Metazoa</taxon>
        <taxon>Chordata</taxon>
        <taxon>Craniata</taxon>
        <taxon>Vertebrata</taxon>
        <taxon>Euteleostomi</taxon>
        <taxon>Archelosauria</taxon>
        <taxon>Archosauria</taxon>
        <taxon>Dinosauria</taxon>
        <taxon>Saurischia</taxon>
        <taxon>Theropoda</taxon>
        <taxon>Coelurosauria</taxon>
        <taxon>Aves</taxon>
        <taxon>Neognathae</taxon>
        <taxon>Neoaves</taxon>
        <taxon>Telluraves</taxon>
        <taxon>Australaves</taxon>
        <taxon>Passeriformes</taxon>
        <taxon>Thamnophilidae</taxon>
        <taxon>Willisornis</taxon>
    </lineage>
</organism>
<comment type="caution">
    <text evidence="2">The sequence shown here is derived from an EMBL/GenBank/DDBJ whole genome shotgun (WGS) entry which is preliminary data.</text>
</comment>
<evidence type="ECO:0000313" key="3">
    <source>
        <dbReference type="Proteomes" id="UP001145742"/>
    </source>
</evidence>
<evidence type="ECO:0000313" key="2">
    <source>
        <dbReference type="EMBL" id="KAJ7425832.1"/>
    </source>
</evidence>
<dbReference type="Proteomes" id="UP001145742">
    <property type="component" value="Unassembled WGS sequence"/>
</dbReference>
<name>A0ABQ9DN86_9PASS</name>
<gene>
    <name evidence="2" type="ORF">WISP_20384</name>
</gene>
<sequence>MLSNGNHMFPLWCAEGGTVSPSSRIVKSKQRGKEHHCSSGDISDVATTCVSSEIGLSREENRQRATPLPSQLMRPDHVNGTDSSLETFTLSHKSNLNYGFFCMLKQKPNYCDLSSGFYTACKWTRDITKP</sequence>
<proteinExistence type="predicted"/>
<dbReference type="EMBL" id="WHWB01032380">
    <property type="protein sequence ID" value="KAJ7425832.1"/>
    <property type="molecule type" value="Genomic_DNA"/>
</dbReference>
<reference evidence="2" key="1">
    <citation type="submission" date="2019-10" db="EMBL/GenBank/DDBJ databases">
        <authorList>
            <person name="Soares A.E.R."/>
            <person name="Aleixo A."/>
            <person name="Schneider P."/>
            <person name="Miyaki C.Y."/>
            <person name="Schneider M.P."/>
            <person name="Mello C."/>
            <person name="Vasconcelos A.T.R."/>
        </authorList>
    </citation>
    <scope>NUCLEOTIDE SEQUENCE</scope>
    <source>
        <tissue evidence="2">Muscle</tissue>
    </source>
</reference>